<feature type="region of interest" description="Disordered" evidence="5">
    <location>
        <begin position="693"/>
        <end position="726"/>
    </location>
</feature>
<dbReference type="OrthoDB" id="20900at2759"/>
<evidence type="ECO:0000256" key="1">
    <source>
        <dbReference type="ARBA" id="ARBA00004123"/>
    </source>
</evidence>
<dbReference type="Pfam" id="PF08167">
    <property type="entry name" value="RIX1"/>
    <property type="match status" value="1"/>
</dbReference>
<dbReference type="GO" id="GO:0005634">
    <property type="term" value="C:nucleus"/>
    <property type="evidence" value="ECO:0007669"/>
    <property type="project" value="UniProtKB-SubCell"/>
</dbReference>
<evidence type="ECO:0000313" key="7">
    <source>
        <dbReference type="EMBL" id="KAF1972266.1"/>
    </source>
</evidence>
<keyword evidence="4" id="KW-0539">Nucleus</keyword>
<protein>
    <recommendedName>
        <fullName evidence="3">Pre-rRNA-processing protein RIX1</fullName>
    </recommendedName>
</protein>
<dbReference type="GO" id="GO:0006364">
    <property type="term" value="P:rRNA processing"/>
    <property type="evidence" value="ECO:0007669"/>
    <property type="project" value="TreeGrafter"/>
</dbReference>
<feature type="compositionally biased region" description="Basic and acidic residues" evidence="5">
    <location>
        <begin position="710"/>
        <end position="720"/>
    </location>
</feature>
<sequence length="798" mass="85911">MAPIATELATLRALTFRISSTPTSHLPPHVPAIAATLATCKTLLSSPASSSKTASEASVAVHKYRTFLSTLLQDRTIQGRWAAIVLVKSTVEIGGWETLHNCGPWVRGLLGILTKPDPFFSKQLCIITLTRIFTLTREYPTLVREFTTPSLTPFIQATLQIAASRTTPALLETILESFNQLLPRHPTTFRSHLKQIHQLLNQTITPTPSSRLGPEQVPGARSDVTHAVADAARRLYTQLPCSAPNAAKGATSEEWHASFKKTIENAHRVGDKVFRAVVEDWKPSPRDPTSVNGSTIDDEVQDRSADPMSLPPWSGIFAGGERLVGLLDLVKAYILCPTTVPINLNVGAVVDLLTRLLSLTIPSAKSQNFHNAVKFNNQVSKEERDNLWLILPKIHVAAVDILLALMQRSDASTTSIDAAMLDQLVWVFTAEKDIPEVRTSCYLAVKALLLRSGVALPKSSVDPLADVIRKCCDDILPQEPIGATSNQTSSLQKTNGNAQATANADAFLTTSKAIVARGNFTGLQNAAHALLPVLFTNVRPQYWSDSLRTRMDRTAILVGDKDAMVASVLNPPPSRKFGKPAASILPLLARSQSGEKEVEALVRPRMPVILTGTQESDAMDEDEEEAEVLEDLGEEEQFVGNELESLLGSGVSGDNARGDVAMTEAAELRAGTPAPTNSNSQATEDLERANAVVKRPHEETAPLSSPKRQRLSEEPKDDSLQSKLPASTATAIPVTIAAPTLEAPATVPALPNISTPAVSATPIVPLTTANKLGEEDSDDDDDGKISLVLGQDTDSDSE</sequence>
<organism evidence="7 8">
    <name type="scientific">Bimuria novae-zelandiae CBS 107.79</name>
    <dbReference type="NCBI Taxonomy" id="1447943"/>
    <lineage>
        <taxon>Eukaryota</taxon>
        <taxon>Fungi</taxon>
        <taxon>Dikarya</taxon>
        <taxon>Ascomycota</taxon>
        <taxon>Pezizomycotina</taxon>
        <taxon>Dothideomycetes</taxon>
        <taxon>Pleosporomycetidae</taxon>
        <taxon>Pleosporales</taxon>
        <taxon>Massarineae</taxon>
        <taxon>Didymosphaeriaceae</taxon>
        <taxon>Bimuria</taxon>
    </lineage>
</organism>
<comment type="subcellular location">
    <subcellularLocation>
        <location evidence="1">Nucleus</location>
    </subcellularLocation>
</comment>
<dbReference type="SUPFAM" id="SSF48371">
    <property type="entry name" value="ARM repeat"/>
    <property type="match status" value="1"/>
</dbReference>
<evidence type="ECO:0000256" key="3">
    <source>
        <dbReference type="ARBA" id="ARBA00021502"/>
    </source>
</evidence>
<comment type="similarity">
    <text evidence="2">Belongs to the RIX1/PELP1 family.</text>
</comment>
<reference evidence="7" key="1">
    <citation type="journal article" date="2020" name="Stud. Mycol.">
        <title>101 Dothideomycetes genomes: a test case for predicting lifestyles and emergence of pathogens.</title>
        <authorList>
            <person name="Haridas S."/>
            <person name="Albert R."/>
            <person name="Binder M."/>
            <person name="Bloem J."/>
            <person name="Labutti K."/>
            <person name="Salamov A."/>
            <person name="Andreopoulos B."/>
            <person name="Baker S."/>
            <person name="Barry K."/>
            <person name="Bills G."/>
            <person name="Bluhm B."/>
            <person name="Cannon C."/>
            <person name="Castanera R."/>
            <person name="Culley D."/>
            <person name="Daum C."/>
            <person name="Ezra D."/>
            <person name="Gonzalez J."/>
            <person name="Henrissat B."/>
            <person name="Kuo A."/>
            <person name="Liang C."/>
            <person name="Lipzen A."/>
            <person name="Lutzoni F."/>
            <person name="Magnuson J."/>
            <person name="Mondo S."/>
            <person name="Nolan M."/>
            <person name="Ohm R."/>
            <person name="Pangilinan J."/>
            <person name="Park H.-J."/>
            <person name="Ramirez L."/>
            <person name="Alfaro M."/>
            <person name="Sun H."/>
            <person name="Tritt A."/>
            <person name="Yoshinaga Y."/>
            <person name="Zwiers L.-H."/>
            <person name="Turgeon B."/>
            <person name="Goodwin S."/>
            <person name="Spatafora J."/>
            <person name="Crous P."/>
            <person name="Grigoriev I."/>
        </authorList>
    </citation>
    <scope>NUCLEOTIDE SEQUENCE</scope>
    <source>
        <strain evidence="7">CBS 107.79</strain>
    </source>
</reference>
<dbReference type="EMBL" id="ML976688">
    <property type="protein sequence ID" value="KAF1972266.1"/>
    <property type="molecule type" value="Genomic_DNA"/>
</dbReference>
<dbReference type="PANTHER" id="PTHR34105:SF1">
    <property type="entry name" value="PROLINE-, GLUTAMIC ACID- AND LEUCINE-RICH PROTEIN 1"/>
    <property type="match status" value="1"/>
</dbReference>
<gene>
    <name evidence="7" type="ORF">BU23DRAFT_165106</name>
</gene>
<evidence type="ECO:0000256" key="5">
    <source>
        <dbReference type="SAM" id="MobiDB-lite"/>
    </source>
</evidence>
<feature type="region of interest" description="Disordered" evidence="5">
    <location>
        <begin position="284"/>
        <end position="304"/>
    </location>
</feature>
<dbReference type="PANTHER" id="PTHR34105">
    <property type="entry name" value="PROLINE-, GLUTAMIC ACID- AND LEUCINE-RICH PROTEIN 1"/>
    <property type="match status" value="1"/>
</dbReference>
<feature type="region of interest" description="Disordered" evidence="5">
    <location>
        <begin position="769"/>
        <end position="798"/>
    </location>
</feature>
<keyword evidence="8" id="KW-1185">Reference proteome</keyword>
<accession>A0A6A5VB67</accession>
<evidence type="ECO:0000256" key="2">
    <source>
        <dbReference type="ARBA" id="ARBA00010511"/>
    </source>
</evidence>
<name>A0A6A5VB67_9PLEO</name>
<evidence type="ECO:0000259" key="6">
    <source>
        <dbReference type="Pfam" id="PF08167"/>
    </source>
</evidence>
<dbReference type="AlphaFoldDB" id="A0A6A5VB67"/>
<feature type="domain" description="Pre-rRNA-processing protein RIX1 N-terminal" evidence="6">
    <location>
        <begin position="11"/>
        <end position="210"/>
    </location>
</feature>
<evidence type="ECO:0000256" key="4">
    <source>
        <dbReference type="ARBA" id="ARBA00023242"/>
    </source>
</evidence>
<dbReference type="InterPro" id="IPR016024">
    <property type="entry name" value="ARM-type_fold"/>
</dbReference>
<evidence type="ECO:0000313" key="8">
    <source>
        <dbReference type="Proteomes" id="UP000800036"/>
    </source>
</evidence>
<dbReference type="Proteomes" id="UP000800036">
    <property type="component" value="Unassembled WGS sequence"/>
</dbReference>
<dbReference type="InterPro" id="IPR012583">
    <property type="entry name" value="RIX1_N"/>
</dbReference>
<proteinExistence type="inferred from homology"/>